<evidence type="ECO:0000313" key="6">
    <source>
        <dbReference type="Proteomes" id="UP001597301"/>
    </source>
</evidence>
<proteinExistence type="inferred from homology"/>
<evidence type="ECO:0000256" key="1">
    <source>
        <dbReference type="ARBA" id="ARBA00000073"/>
    </source>
</evidence>
<keyword evidence="3 5" id="KW-0413">Isomerase</keyword>
<sequence>MSRFTLEWVISNNDAGKEIKTFLGEEHISRRALSDIKFAGGSILVNSKERNVRYVLKEGDKLVVAFPIEPVNPNLAKERIPLDIIYEDRDLLIINKPPFMSTIPSREHPAGSIANALAYYYEQKEALEPAIHIVTRLDRNTSGLLLVAKHRHAHHLFGLLQQEGKIFRAYEAVATGVFSSKKGMIDKPIGRKPTSMIEREVRDDGKKAVTIFEVKKQMKEEAFLRLVLQTGRTHQIRVHLAHIGHPLLGDELYGGPLSKICRQALHCSELSFMHPFKKEKMFFQAPLPEDIQQLVRLNT</sequence>
<organism evidence="5 6">
    <name type="scientific">Siminovitchia sediminis</name>
    <dbReference type="NCBI Taxonomy" id="1274353"/>
    <lineage>
        <taxon>Bacteria</taxon>
        <taxon>Bacillati</taxon>
        <taxon>Bacillota</taxon>
        <taxon>Bacilli</taxon>
        <taxon>Bacillales</taxon>
        <taxon>Bacillaceae</taxon>
        <taxon>Siminovitchia</taxon>
    </lineage>
</organism>
<dbReference type="PANTHER" id="PTHR21600:SF35">
    <property type="entry name" value="PSEUDOURIDINE SYNTHASE"/>
    <property type="match status" value="1"/>
</dbReference>
<feature type="domain" description="Pseudouridine synthase RsuA/RluA-like" evidence="4">
    <location>
        <begin position="90"/>
        <end position="242"/>
    </location>
</feature>
<comment type="catalytic activity">
    <reaction evidence="1 3">
        <text>a uridine in RNA = a pseudouridine in RNA</text>
        <dbReference type="Rhea" id="RHEA:48348"/>
        <dbReference type="Rhea" id="RHEA-COMP:12068"/>
        <dbReference type="Rhea" id="RHEA-COMP:12069"/>
        <dbReference type="ChEBI" id="CHEBI:65314"/>
        <dbReference type="ChEBI" id="CHEBI:65315"/>
    </reaction>
</comment>
<comment type="similarity">
    <text evidence="2 3">Belongs to the pseudouridine synthase RluA family.</text>
</comment>
<dbReference type="GO" id="GO:0016853">
    <property type="term" value="F:isomerase activity"/>
    <property type="evidence" value="ECO:0007669"/>
    <property type="project" value="UniProtKB-KW"/>
</dbReference>
<keyword evidence="6" id="KW-1185">Reference proteome</keyword>
<protein>
    <recommendedName>
        <fullName evidence="3">Pseudouridine synthase</fullName>
        <ecNumber evidence="3">5.4.99.-</ecNumber>
    </recommendedName>
</protein>
<dbReference type="Pfam" id="PF00849">
    <property type="entry name" value="PseudoU_synth_2"/>
    <property type="match status" value="1"/>
</dbReference>
<dbReference type="Proteomes" id="UP001597301">
    <property type="component" value="Unassembled WGS sequence"/>
</dbReference>
<name>A0ABW4KDZ0_9BACI</name>
<dbReference type="InterPro" id="IPR020103">
    <property type="entry name" value="PsdUridine_synth_cat_dom_sf"/>
</dbReference>
<evidence type="ECO:0000256" key="2">
    <source>
        <dbReference type="ARBA" id="ARBA00010876"/>
    </source>
</evidence>
<dbReference type="SUPFAM" id="SSF55120">
    <property type="entry name" value="Pseudouridine synthase"/>
    <property type="match status" value="1"/>
</dbReference>
<dbReference type="PROSITE" id="PS01129">
    <property type="entry name" value="PSI_RLU"/>
    <property type="match status" value="1"/>
</dbReference>
<dbReference type="InterPro" id="IPR050188">
    <property type="entry name" value="RluA_PseudoU_synthase"/>
</dbReference>
<dbReference type="CDD" id="cd02869">
    <property type="entry name" value="PseudoU_synth_RluA_like"/>
    <property type="match status" value="1"/>
</dbReference>
<dbReference type="EC" id="5.4.99.-" evidence="3"/>
<dbReference type="Gene3D" id="3.30.2350.10">
    <property type="entry name" value="Pseudouridine synthase"/>
    <property type="match status" value="1"/>
</dbReference>
<evidence type="ECO:0000259" key="4">
    <source>
        <dbReference type="Pfam" id="PF00849"/>
    </source>
</evidence>
<comment type="function">
    <text evidence="3">Responsible for synthesis of pseudouridine from uracil.</text>
</comment>
<gene>
    <name evidence="5" type="ORF">ACFSCZ_02650</name>
</gene>
<dbReference type="InterPro" id="IPR006225">
    <property type="entry name" value="PsdUridine_synth_RluC/D"/>
</dbReference>
<dbReference type="RefSeq" id="WP_380772197.1">
    <property type="nucleotide sequence ID" value="NZ_JBHUEO010000005.1"/>
</dbReference>
<reference evidence="6" key="1">
    <citation type="journal article" date="2019" name="Int. J. Syst. Evol. Microbiol.">
        <title>The Global Catalogue of Microorganisms (GCM) 10K type strain sequencing project: providing services to taxonomists for standard genome sequencing and annotation.</title>
        <authorList>
            <consortium name="The Broad Institute Genomics Platform"/>
            <consortium name="The Broad Institute Genome Sequencing Center for Infectious Disease"/>
            <person name="Wu L."/>
            <person name="Ma J."/>
        </authorList>
    </citation>
    <scope>NUCLEOTIDE SEQUENCE [LARGE SCALE GENOMIC DNA]</scope>
    <source>
        <strain evidence="6">CGMCC 1.12295</strain>
    </source>
</reference>
<dbReference type="EMBL" id="JBHUEO010000005">
    <property type="protein sequence ID" value="MFD1705648.1"/>
    <property type="molecule type" value="Genomic_DNA"/>
</dbReference>
<dbReference type="PANTHER" id="PTHR21600">
    <property type="entry name" value="MITOCHONDRIAL RNA PSEUDOURIDINE SYNTHASE"/>
    <property type="match status" value="1"/>
</dbReference>
<dbReference type="InterPro" id="IPR006145">
    <property type="entry name" value="PsdUridine_synth_RsuA/RluA"/>
</dbReference>
<evidence type="ECO:0000313" key="5">
    <source>
        <dbReference type="EMBL" id="MFD1705648.1"/>
    </source>
</evidence>
<accession>A0ABW4KDZ0</accession>
<dbReference type="InterPro" id="IPR006224">
    <property type="entry name" value="PsdUridine_synth_RluA-like_CS"/>
</dbReference>
<comment type="caution">
    <text evidence="5">The sequence shown here is derived from an EMBL/GenBank/DDBJ whole genome shotgun (WGS) entry which is preliminary data.</text>
</comment>
<dbReference type="NCBIfam" id="TIGR00005">
    <property type="entry name" value="rluA_subfam"/>
    <property type="match status" value="1"/>
</dbReference>
<evidence type="ECO:0000256" key="3">
    <source>
        <dbReference type="RuleBase" id="RU362028"/>
    </source>
</evidence>